<organism evidence="6 7">
    <name type="scientific">Qipengyuania algicida</name>
    <dbReference type="NCBI Taxonomy" id="1836209"/>
    <lineage>
        <taxon>Bacteria</taxon>
        <taxon>Pseudomonadati</taxon>
        <taxon>Pseudomonadota</taxon>
        <taxon>Alphaproteobacteria</taxon>
        <taxon>Sphingomonadales</taxon>
        <taxon>Erythrobacteraceae</taxon>
        <taxon>Qipengyuania</taxon>
    </lineage>
</organism>
<feature type="transmembrane region" description="Helical" evidence="5">
    <location>
        <begin position="6"/>
        <end position="26"/>
    </location>
</feature>
<proteinExistence type="predicted"/>
<dbReference type="Gene3D" id="1.20.120.550">
    <property type="entry name" value="Membrane associated eicosanoid/glutathione metabolism-like domain"/>
    <property type="match status" value="1"/>
</dbReference>
<name>A0A845AE98_9SPHN</name>
<dbReference type="GO" id="GO:0016020">
    <property type="term" value="C:membrane"/>
    <property type="evidence" value="ECO:0007669"/>
    <property type="project" value="UniProtKB-SubCell"/>
</dbReference>
<comment type="subcellular location">
    <subcellularLocation>
        <location evidence="1">Membrane</location>
    </subcellularLocation>
</comment>
<keyword evidence="3 5" id="KW-1133">Transmembrane helix</keyword>
<dbReference type="AlphaFoldDB" id="A0A845AE98"/>
<evidence type="ECO:0000256" key="2">
    <source>
        <dbReference type="ARBA" id="ARBA00022692"/>
    </source>
</evidence>
<dbReference type="RefSeq" id="WP_160753094.1">
    <property type="nucleotide sequence ID" value="NZ_WTYA01000005.1"/>
</dbReference>
<keyword evidence="7" id="KW-1185">Reference proteome</keyword>
<evidence type="ECO:0000313" key="7">
    <source>
        <dbReference type="Proteomes" id="UP000439780"/>
    </source>
</evidence>
<evidence type="ECO:0000256" key="4">
    <source>
        <dbReference type="ARBA" id="ARBA00023136"/>
    </source>
</evidence>
<feature type="transmembrane region" description="Helical" evidence="5">
    <location>
        <begin position="120"/>
        <end position="144"/>
    </location>
</feature>
<dbReference type="OrthoDB" id="5516290at2"/>
<evidence type="ECO:0000313" key="6">
    <source>
        <dbReference type="EMBL" id="MXP28822.1"/>
    </source>
</evidence>
<dbReference type="SUPFAM" id="SSF161084">
    <property type="entry name" value="MAPEG domain-like"/>
    <property type="match status" value="1"/>
</dbReference>
<evidence type="ECO:0000256" key="3">
    <source>
        <dbReference type="ARBA" id="ARBA00022989"/>
    </source>
</evidence>
<accession>A0A845AE98</accession>
<dbReference type="InterPro" id="IPR001129">
    <property type="entry name" value="Membr-assoc_MAPEG"/>
</dbReference>
<evidence type="ECO:0000256" key="1">
    <source>
        <dbReference type="ARBA" id="ARBA00004370"/>
    </source>
</evidence>
<feature type="transmembrane region" description="Helical" evidence="5">
    <location>
        <begin position="74"/>
        <end position="100"/>
    </location>
</feature>
<reference evidence="6 7" key="1">
    <citation type="submission" date="2019-12" db="EMBL/GenBank/DDBJ databases">
        <title>Genomic-based taxomic classification of the family Erythrobacteraceae.</title>
        <authorList>
            <person name="Xu L."/>
        </authorList>
    </citation>
    <scope>NUCLEOTIDE SEQUENCE [LARGE SCALE GENOMIC DNA]</scope>
    <source>
        <strain evidence="6 7">KEMB 9005-328</strain>
    </source>
</reference>
<dbReference type="InterPro" id="IPR023352">
    <property type="entry name" value="MAPEG-like_dom_sf"/>
</dbReference>
<keyword evidence="2 5" id="KW-0812">Transmembrane</keyword>
<comment type="caution">
    <text evidence="6">The sequence shown here is derived from an EMBL/GenBank/DDBJ whole genome shotgun (WGS) entry which is preliminary data.</text>
</comment>
<protein>
    <submittedName>
        <fullName evidence="6">MAPEG family protein</fullName>
    </submittedName>
</protein>
<dbReference type="EMBL" id="WTYA01000005">
    <property type="protein sequence ID" value="MXP28822.1"/>
    <property type="molecule type" value="Genomic_DNA"/>
</dbReference>
<evidence type="ECO:0000256" key="5">
    <source>
        <dbReference type="SAM" id="Phobius"/>
    </source>
</evidence>
<dbReference type="Pfam" id="PF01124">
    <property type="entry name" value="MAPEG"/>
    <property type="match status" value="1"/>
</dbReference>
<gene>
    <name evidence="6" type="ORF">GRI58_08305</name>
</gene>
<dbReference type="Proteomes" id="UP000439780">
    <property type="component" value="Unassembled WGS sequence"/>
</dbReference>
<sequence length="145" mass="15916">MIHAEILQPLVALMGWTMIMWLWMYATRIPAMSKAGIDGKNMVGETGAGLRGKLPDSVNWKADNYNHLHEAPTLFYAVGVVLAIVGQGDNLNVLLAWIYVGLRVAHSLVQSTRNVVMVRFVLFALSSLILAALIVNAAMAVFGWH</sequence>
<keyword evidence="4 5" id="KW-0472">Membrane</keyword>